<dbReference type="GO" id="GO:0046872">
    <property type="term" value="F:metal ion binding"/>
    <property type="evidence" value="ECO:0007669"/>
    <property type="project" value="UniProtKB-KW"/>
</dbReference>
<reference evidence="11 12" key="1">
    <citation type="submission" date="2024-02" db="EMBL/GenBank/DDBJ databases">
        <title>Chromosome-scale genome assembly of the rough periwinkle Littorina saxatilis.</title>
        <authorList>
            <person name="De Jode A."/>
            <person name="Faria R."/>
            <person name="Formenti G."/>
            <person name="Sims Y."/>
            <person name="Smith T.P."/>
            <person name="Tracey A."/>
            <person name="Wood J.M.D."/>
            <person name="Zagrodzka Z.B."/>
            <person name="Johannesson K."/>
            <person name="Butlin R.K."/>
            <person name="Leder E.H."/>
        </authorList>
    </citation>
    <scope>NUCLEOTIDE SEQUENCE [LARGE SCALE GENOMIC DNA]</scope>
    <source>
        <strain evidence="11">Snail1</strain>
        <tissue evidence="11">Muscle</tissue>
    </source>
</reference>
<feature type="binding site" evidence="8">
    <location>
        <position position="198"/>
    </location>
    <ligand>
        <name>Zn(2+)</name>
        <dbReference type="ChEBI" id="CHEBI:29105"/>
        <note>catalytic</note>
    </ligand>
</feature>
<evidence type="ECO:0000256" key="4">
    <source>
        <dbReference type="ARBA" id="ARBA00022833"/>
    </source>
</evidence>
<dbReference type="GO" id="GO:0006509">
    <property type="term" value="P:membrane protein ectodomain proteolysis"/>
    <property type="evidence" value="ECO:0007669"/>
    <property type="project" value="TreeGrafter"/>
</dbReference>
<evidence type="ECO:0000256" key="6">
    <source>
        <dbReference type="ARBA" id="ARBA00023157"/>
    </source>
</evidence>
<dbReference type="InterPro" id="IPR041645">
    <property type="entry name" value="ADAMTS_CR_2"/>
</dbReference>
<dbReference type="SUPFAM" id="SSF55486">
    <property type="entry name" value="Metalloproteases ('zincins'), catalytic domain"/>
    <property type="match status" value="1"/>
</dbReference>
<dbReference type="Pfam" id="PF17771">
    <property type="entry name" value="ADAMTS_CR_2"/>
    <property type="match status" value="1"/>
</dbReference>
<gene>
    <name evidence="11" type="ORF">V1264_012290</name>
</gene>
<keyword evidence="4 8" id="KW-0862">Zinc</keyword>
<sequence length="705" mass="79109">MGAATVLFLLSLAVYTCSQTGVEAQGPVYTVELLMVMDKRAYDAWYAKTPGSSEGERYKATVKRITEFLSAVVTGINTLYESVHKYGLALDVRLKKIHILRHDLWEKKDLRFGYDDQIPTLKAIDKFYNWSWKARDTLGTFDHAMLVTGYNVIDPNDPRKLTTGVAYKGVMCKYGSVSVVENTFTYQMIDTAAHELGHSLGSHHDGENNYCDNNLGYVMSSRTEINSTYRWSFSPCSSEAIKHNIAELNGINANCLVKTATNPTPGKELGAMLSADEQCRMIMGPEAFFCRDFYDSPESYSKMCASMWCSASQRDSHCQNHIASDGFVCGNNKVCKRGACIPAPKQFPAPVADTCPQGDQPGIVFQNMTCAEVGSKQPWLCYGGFFQRKCCLTCPRIKENVPGCEYGDKEGWCSEAEMKYPYDCYLNEKICCKSCKRYKRPNQPGCDYGDQNIECKTKLSVPIGCYENEALCCETCAEAKSLNNIKCPYGDRSTWCKEKLEVPNGCYLNEELCCGTCGHLANATMTKRIENAPDDKTTATPSATTDKPVDSMGDDVSGCMYGDRYPDWCLKETPYRCYNSTVLEWCCESCAKYENASQIGCEYGNKFKNCDELVYPYACYHPKNADSCCWTCGMYRNASRPDCQYGDKQWWCYKQNVNHKNDKWCHLDKEEGHCCGTCVYLETAIPVLGSKVRSAGLPTPKKTNH</sequence>
<feature type="domain" description="Peptidase M12B" evidence="10">
    <location>
        <begin position="29"/>
        <end position="247"/>
    </location>
</feature>
<keyword evidence="12" id="KW-1185">Reference proteome</keyword>
<comment type="caution">
    <text evidence="11">The sequence shown here is derived from an EMBL/GenBank/DDBJ whole genome shotgun (WGS) entry which is preliminary data.</text>
</comment>
<dbReference type="AlphaFoldDB" id="A0AAN9BUN4"/>
<evidence type="ECO:0000256" key="7">
    <source>
        <dbReference type="ARBA" id="ARBA00023180"/>
    </source>
</evidence>
<dbReference type="InterPro" id="IPR024079">
    <property type="entry name" value="MetalloPept_cat_dom_sf"/>
</dbReference>
<evidence type="ECO:0000256" key="3">
    <source>
        <dbReference type="ARBA" id="ARBA00022801"/>
    </source>
</evidence>
<name>A0AAN9BUN4_9CAEN</name>
<dbReference type="Gene3D" id="3.40.390.10">
    <property type="entry name" value="Collagenase (Catalytic Domain)"/>
    <property type="match status" value="1"/>
</dbReference>
<feature type="chain" id="PRO_5042933795" description="Peptidase M12B domain-containing protein" evidence="9">
    <location>
        <begin position="25"/>
        <end position="705"/>
    </location>
</feature>
<organism evidence="11 12">
    <name type="scientific">Littorina saxatilis</name>
    <dbReference type="NCBI Taxonomy" id="31220"/>
    <lineage>
        <taxon>Eukaryota</taxon>
        <taxon>Metazoa</taxon>
        <taxon>Spiralia</taxon>
        <taxon>Lophotrochozoa</taxon>
        <taxon>Mollusca</taxon>
        <taxon>Gastropoda</taxon>
        <taxon>Caenogastropoda</taxon>
        <taxon>Littorinimorpha</taxon>
        <taxon>Littorinoidea</taxon>
        <taxon>Littorinidae</taxon>
        <taxon>Littorina</taxon>
    </lineage>
</organism>
<keyword evidence="1" id="KW-0645">Protease</keyword>
<evidence type="ECO:0000259" key="10">
    <source>
        <dbReference type="PROSITE" id="PS50215"/>
    </source>
</evidence>
<feature type="active site" evidence="8">
    <location>
        <position position="195"/>
    </location>
</feature>
<keyword evidence="2 8" id="KW-0479">Metal-binding</keyword>
<accession>A0AAN9BUN4</accession>
<evidence type="ECO:0000256" key="1">
    <source>
        <dbReference type="ARBA" id="ARBA00022670"/>
    </source>
</evidence>
<evidence type="ECO:0000256" key="8">
    <source>
        <dbReference type="PROSITE-ProRule" id="PRU00276"/>
    </source>
</evidence>
<comment type="caution">
    <text evidence="8">Lacks conserved residue(s) required for the propagation of feature annotation.</text>
</comment>
<dbReference type="PANTHER" id="PTHR11905">
    <property type="entry name" value="ADAM A DISINTEGRIN AND METALLOPROTEASE DOMAIN"/>
    <property type="match status" value="1"/>
</dbReference>
<keyword evidence="9" id="KW-0732">Signal</keyword>
<dbReference type="PANTHER" id="PTHR11905:SF159">
    <property type="entry name" value="ADAM METALLOPROTEASE"/>
    <property type="match status" value="1"/>
</dbReference>
<feature type="binding site" evidence="8">
    <location>
        <position position="204"/>
    </location>
    <ligand>
        <name>Zn(2+)</name>
        <dbReference type="ChEBI" id="CHEBI:29105"/>
        <note>catalytic</note>
    </ligand>
</feature>
<keyword evidence="5" id="KW-0482">Metalloprotease</keyword>
<keyword evidence="3" id="KW-0378">Hydrolase</keyword>
<evidence type="ECO:0000256" key="5">
    <source>
        <dbReference type="ARBA" id="ARBA00023049"/>
    </source>
</evidence>
<dbReference type="PROSITE" id="PS50215">
    <property type="entry name" value="ADAM_MEPRO"/>
    <property type="match status" value="1"/>
</dbReference>
<keyword evidence="7" id="KW-0325">Glycoprotein</keyword>
<evidence type="ECO:0000313" key="12">
    <source>
        <dbReference type="Proteomes" id="UP001374579"/>
    </source>
</evidence>
<keyword evidence="6" id="KW-1015">Disulfide bond</keyword>
<dbReference type="EMBL" id="JBAMIC010000002">
    <property type="protein sequence ID" value="KAK7112916.1"/>
    <property type="molecule type" value="Genomic_DNA"/>
</dbReference>
<dbReference type="GO" id="GO:0004222">
    <property type="term" value="F:metalloendopeptidase activity"/>
    <property type="evidence" value="ECO:0007669"/>
    <property type="project" value="InterPro"/>
</dbReference>
<feature type="binding site" evidence="8">
    <location>
        <position position="194"/>
    </location>
    <ligand>
        <name>Zn(2+)</name>
        <dbReference type="ChEBI" id="CHEBI:29105"/>
        <note>catalytic</note>
    </ligand>
</feature>
<protein>
    <recommendedName>
        <fullName evidence="10">Peptidase M12B domain-containing protein</fullName>
    </recommendedName>
</protein>
<feature type="signal peptide" evidence="9">
    <location>
        <begin position="1"/>
        <end position="24"/>
    </location>
</feature>
<dbReference type="InterPro" id="IPR001590">
    <property type="entry name" value="Peptidase_M12B"/>
</dbReference>
<dbReference type="Proteomes" id="UP001374579">
    <property type="component" value="Unassembled WGS sequence"/>
</dbReference>
<evidence type="ECO:0000256" key="2">
    <source>
        <dbReference type="ARBA" id="ARBA00022723"/>
    </source>
</evidence>
<dbReference type="Pfam" id="PF13688">
    <property type="entry name" value="Reprolysin_5"/>
    <property type="match status" value="1"/>
</dbReference>
<dbReference type="Gene3D" id="3.40.1620.60">
    <property type="match status" value="1"/>
</dbReference>
<proteinExistence type="predicted"/>
<evidence type="ECO:0000313" key="11">
    <source>
        <dbReference type="EMBL" id="KAK7112916.1"/>
    </source>
</evidence>
<evidence type="ECO:0000256" key="9">
    <source>
        <dbReference type="SAM" id="SignalP"/>
    </source>
</evidence>